<evidence type="ECO:0000313" key="3">
    <source>
        <dbReference type="Proteomes" id="UP000460949"/>
    </source>
</evidence>
<keyword evidence="1" id="KW-0812">Transmembrane</keyword>
<keyword evidence="1" id="KW-0472">Membrane</keyword>
<protein>
    <submittedName>
        <fullName evidence="2">Uncharacterized protein</fullName>
    </submittedName>
</protein>
<proteinExistence type="predicted"/>
<comment type="caution">
    <text evidence="2">The sequence shown here is derived from an EMBL/GenBank/DDBJ whole genome shotgun (WGS) entry which is preliminary data.</text>
</comment>
<evidence type="ECO:0000256" key="1">
    <source>
        <dbReference type="SAM" id="Phobius"/>
    </source>
</evidence>
<feature type="transmembrane region" description="Helical" evidence="1">
    <location>
        <begin position="6"/>
        <end position="21"/>
    </location>
</feature>
<accession>A0A845DXH1</accession>
<keyword evidence="1" id="KW-1133">Transmembrane helix</keyword>
<evidence type="ECO:0000313" key="2">
    <source>
        <dbReference type="EMBL" id="MYL18757.1"/>
    </source>
</evidence>
<dbReference type="AlphaFoldDB" id="A0A845DXH1"/>
<name>A0A845DXH1_9BACI</name>
<feature type="transmembrane region" description="Helical" evidence="1">
    <location>
        <begin position="33"/>
        <end position="53"/>
    </location>
</feature>
<sequence>MYGWLTGISILLLAFMLYLNRRTLFTDVENVKVLIMIFVFLPLLLVFIAGAVFL</sequence>
<dbReference type="EMBL" id="WMET01000001">
    <property type="protein sequence ID" value="MYL18757.1"/>
    <property type="molecule type" value="Genomic_DNA"/>
</dbReference>
<dbReference type="Proteomes" id="UP000460949">
    <property type="component" value="Unassembled WGS sequence"/>
</dbReference>
<gene>
    <name evidence="2" type="ORF">GLW04_02580</name>
</gene>
<dbReference type="RefSeq" id="WP_160835204.1">
    <property type="nucleotide sequence ID" value="NZ_WMET01000001.1"/>
</dbReference>
<reference evidence="2 3" key="1">
    <citation type="submission" date="2019-11" db="EMBL/GenBank/DDBJ databases">
        <title>Genome sequences of 17 halophilic strains isolated from different environments.</title>
        <authorList>
            <person name="Furrow R.E."/>
        </authorList>
    </citation>
    <scope>NUCLEOTIDE SEQUENCE [LARGE SCALE GENOMIC DNA]</scope>
    <source>
        <strain evidence="2 3">22511_23_Filter</strain>
    </source>
</reference>
<dbReference type="OrthoDB" id="9927805at2"/>
<organism evidence="2 3">
    <name type="scientific">Halobacillus litoralis</name>
    <dbReference type="NCBI Taxonomy" id="45668"/>
    <lineage>
        <taxon>Bacteria</taxon>
        <taxon>Bacillati</taxon>
        <taxon>Bacillota</taxon>
        <taxon>Bacilli</taxon>
        <taxon>Bacillales</taxon>
        <taxon>Bacillaceae</taxon>
        <taxon>Halobacillus</taxon>
    </lineage>
</organism>